<reference evidence="3 4" key="1">
    <citation type="submission" date="2024-10" db="EMBL/GenBank/DDBJ databases">
        <title>Updated reference genomes for cyclostephanoid diatoms.</title>
        <authorList>
            <person name="Roberts W.R."/>
            <person name="Alverson A.J."/>
        </authorList>
    </citation>
    <scope>NUCLEOTIDE SEQUENCE [LARGE SCALE GENOMIC DNA]</scope>
    <source>
        <strain evidence="3 4">AJA010-31</strain>
    </source>
</reference>
<evidence type="ECO:0000313" key="4">
    <source>
        <dbReference type="Proteomes" id="UP001530400"/>
    </source>
</evidence>
<dbReference type="PANTHER" id="PTHR43813:SF1">
    <property type="entry name" value="ACYL-ACTIVATING ENZYME 16, CHLOROPLASTIC-RELATED"/>
    <property type="match status" value="1"/>
</dbReference>
<evidence type="ECO:0000313" key="3">
    <source>
        <dbReference type="EMBL" id="KAL3775625.1"/>
    </source>
</evidence>
<dbReference type="Pfam" id="PF23562">
    <property type="entry name" value="AMP-binding_C_3"/>
    <property type="match status" value="1"/>
</dbReference>
<protein>
    <recommendedName>
        <fullName evidence="2">AMP-dependent synthetase/ligase domain-containing protein</fullName>
    </recommendedName>
</protein>
<dbReference type="Gene3D" id="3.40.50.12780">
    <property type="entry name" value="N-terminal domain of ligase-like"/>
    <property type="match status" value="1"/>
</dbReference>
<evidence type="ECO:0000256" key="1">
    <source>
        <dbReference type="SAM" id="SignalP"/>
    </source>
</evidence>
<feature type="signal peptide" evidence="1">
    <location>
        <begin position="1"/>
        <end position="16"/>
    </location>
</feature>
<comment type="caution">
    <text evidence="3">The sequence shown here is derived from an EMBL/GenBank/DDBJ whole genome shotgun (WGS) entry which is preliminary data.</text>
</comment>
<dbReference type="EMBL" id="JALLPJ020001146">
    <property type="protein sequence ID" value="KAL3775625.1"/>
    <property type="molecule type" value="Genomic_DNA"/>
</dbReference>
<dbReference type="Pfam" id="PF00501">
    <property type="entry name" value="AMP-binding"/>
    <property type="match status" value="1"/>
</dbReference>
<dbReference type="InterPro" id="IPR020845">
    <property type="entry name" value="AMP-binding_CS"/>
</dbReference>
<dbReference type="AlphaFoldDB" id="A0ABD3NI93"/>
<dbReference type="InterPro" id="IPR042099">
    <property type="entry name" value="ANL_N_sf"/>
</dbReference>
<dbReference type="SUPFAM" id="SSF56801">
    <property type="entry name" value="Acetyl-CoA synthetase-like"/>
    <property type="match status" value="1"/>
</dbReference>
<dbReference type="PRINTS" id="PR00154">
    <property type="entry name" value="AMPBINDING"/>
</dbReference>
<feature type="chain" id="PRO_5044808551" description="AMP-dependent synthetase/ligase domain-containing protein" evidence="1">
    <location>
        <begin position="17"/>
        <end position="793"/>
    </location>
</feature>
<dbReference type="InterPro" id="IPR052987">
    <property type="entry name" value="Chloroplast_AMP-bd_Enzymes"/>
</dbReference>
<dbReference type="Proteomes" id="UP001530400">
    <property type="component" value="Unassembled WGS sequence"/>
</dbReference>
<sequence>MLVRFLLIALCTNVEGFVQVQTRTLLPTTKLSVDRYRVWKATKGSHSTEEFIHAFEKELEVEEVKQEGKENDDTFILKNVESIVLETPKRSLFDDHPKPVNKLDISKDPLTNELRVMREMVQSCPEIWSYMNILCPESKAIYDERLCDSPIDMTYHDVHSSIRRSAAAFRALGIKKGDHVAVFGENSAHWLFTDHGIQSLGACTVVRGQDAPIEELRYIYDNSDSSEVVVLQGPSLLKKLAEAAGKDGLDGIGLSSSKHGSAKTVVLMHREGLDDMRIAYLATTLNLRVLCLADMMNSSPPLSDKMLPELMKDDLATIVYTSGTTGRPKGVMLTHGNLLHQINIRFAPTKKYDLSEPLPGEVMVTILPIWHITERAAELCIFSRGVQLVYSNVRNLKNDLAVHQPHWMMLVPRVLEKVALGVQDRFSRKNKLVRLMVSFFTMVAKAKNKHTKIAQGQVISSAKPNVFRRLFSRCIATALSPIDAIGHILVWSKVKAALGGRQKLIVSGGSALNGSLEDFYETCGVLLVVGYGLTECSPLICHRRTDSNLIAGGVVGQPVTDTEVRVVDINAPTDSERQPLENGQRGLVLARGPQVMKGYYNNEKSTQKAIDQWGWFDTGDLGFINKATGDLVLIGRAKETIVLSNGENIEPNPIEDALLGCKLIDQVVLKGQDEKQLTGIVVLNPRELANAGFIDDKEGERLQQLADKINEPLCSFQDYSAAADELNKSVMTIRQNQQLHTHLKEESKRLLQSFRKWEQIGDFDVLLEPFAMVNGLLTQSYKIKRGSVLEKCA</sequence>
<proteinExistence type="predicted"/>
<keyword evidence="1" id="KW-0732">Signal</keyword>
<evidence type="ECO:0000259" key="2">
    <source>
        <dbReference type="Pfam" id="PF00501"/>
    </source>
</evidence>
<name>A0ABD3NI93_9STRA</name>
<dbReference type="InterPro" id="IPR020459">
    <property type="entry name" value="AMP-binding"/>
</dbReference>
<organism evidence="3 4">
    <name type="scientific">Cyclotella atomus</name>
    <dbReference type="NCBI Taxonomy" id="382360"/>
    <lineage>
        <taxon>Eukaryota</taxon>
        <taxon>Sar</taxon>
        <taxon>Stramenopiles</taxon>
        <taxon>Ochrophyta</taxon>
        <taxon>Bacillariophyta</taxon>
        <taxon>Coscinodiscophyceae</taxon>
        <taxon>Thalassiosirophycidae</taxon>
        <taxon>Stephanodiscales</taxon>
        <taxon>Stephanodiscaceae</taxon>
        <taxon>Cyclotella</taxon>
    </lineage>
</organism>
<dbReference type="PANTHER" id="PTHR43813">
    <property type="entry name" value="ACYL-ACTIVATING ENZYME 16, CHLOROPLASTIC-RELATED"/>
    <property type="match status" value="1"/>
</dbReference>
<keyword evidence="4" id="KW-1185">Reference proteome</keyword>
<gene>
    <name evidence="3" type="ORF">ACHAWO_001892</name>
</gene>
<dbReference type="InterPro" id="IPR000873">
    <property type="entry name" value="AMP-dep_synth/lig_dom"/>
</dbReference>
<feature type="domain" description="AMP-dependent synthetase/ligase" evidence="2">
    <location>
        <begin position="143"/>
        <end position="600"/>
    </location>
</feature>
<dbReference type="PROSITE" id="PS00455">
    <property type="entry name" value="AMP_BINDING"/>
    <property type="match status" value="1"/>
</dbReference>
<accession>A0ABD3NI93</accession>